<evidence type="ECO:0000313" key="1">
    <source>
        <dbReference type="EMBL" id="EPI09734.1"/>
    </source>
</evidence>
<sequence>MLLFPPKNSNEHTLTQNLFYYNTLPFKIVPFFKIYRLTKRFRHKAITSKKKLLAVYPKKIEKSTIAILICVLCIGLKKVSMRNERKDQKAK</sequence>
<reference evidence="1 2" key="1">
    <citation type="submission" date="2013-06" db="EMBL/GenBank/DDBJ databases">
        <authorList>
            <person name="Weinstock G."/>
            <person name="Sodergren E."/>
            <person name="Lobos E.A."/>
            <person name="Fulton L."/>
            <person name="Fulton R."/>
            <person name="Courtney L."/>
            <person name="Fronick C."/>
            <person name="O'Laughlin M."/>
            <person name="Godfrey J."/>
            <person name="Wilson R.M."/>
            <person name="Miner T."/>
            <person name="Farmer C."/>
            <person name="Delehaunty K."/>
            <person name="Cordes M."/>
            <person name="Minx P."/>
            <person name="Tomlinson C."/>
            <person name="Chen J."/>
            <person name="Wollam A."/>
            <person name="Pepin K.H."/>
            <person name="Bhonagiri V."/>
            <person name="Zhang X."/>
            <person name="Warren W."/>
            <person name="Mitreva M."/>
            <person name="Mardis E.R."/>
            <person name="Wilson R.K."/>
        </authorList>
    </citation>
    <scope>NUCLEOTIDE SEQUENCE [LARGE SCALE GENOMIC DNA]</scope>
    <source>
        <strain evidence="1 2">SD2A-2</strain>
    </source>
</reference>
<comment type="caution">
    <text evidence="1">The sequence shown here is derived from an EMBL/GenBank/DDBJ whole genome shotgun (WGS) entry which is preliminary data.</text>
</comment>
<organism evidence="1 2">
    <name type="scientific">Enterococcus faecium SD2A-2</name>
    <dbReference type="NCBI Taxonomy" id="1244154"/>
    <lineage>
        <taxon>Bacteria</taxon>
        <taxon>Bacillati</taxon>
        <taxon>Bacillota</taxon>
        <taxon>Bacilli</taxon>
        <taxon>Lactobacillales</taxon>
        <taxon>Enterococcaceae</taxon>
        <taxon>Enterococcus</taxon>
    </lineage>
</organism>
<name>A0AB73A6Z4_ENTFC</name>
<dbReference type="EMBL" id="ATIT01000119">
    <property type="protein sequence ID" value="EPI09734.1"/>
    <property type="molecule type" value="Genomic_DNA"/>
</dbReference>
<dbReference type="AlphaFoldDB" id="A0AB73A6Z4"/>
<accession>A0AB73A6Z4</accession>
<protein>
    <submittedName>
        <fullName evidence="1">Uncharacterized protein</fullName>
    </submittedName>
</protein>
<dbReference type="Proteomes" id="UP000014622">
    <property type="component" value="Unassembled WGS sequence"/>
</dbReference>
<proteinExistence type="predicted"/>
<gene>
    <name evidence="1" type="ORF">D356_02262</name>
</gene>
<evidence type="ECO:0000313" key="2">
    <source>
        <dbReference type="Proteomes" id="UP000014622"/>
    </source>
</evidence>